<evidence type="ECO:0000256" key="1">
    <source>
        <dbReference type="SAM" id="SignalP"/>
    </source>
</evidence>
<dbReference type="PANTHER" id="PTHR11567">
    <property type="entry name" value="ACID PHOSPHATASE-RELATED"/>
    <property type="match status" value="1"/>
</dbReference>
<dbReference type="AlphaFoldDB" id="A0AA39GTM5"/>
<gene>
    <name evidence="3" type="ORF">NLU13_2463</name>
    <name evidence="2" type="ORF">NLU13_3588</name>
</gene>
<dbReference type="EMBL" id="JAPDFR010000002">
    <property type="protein sequence ID" value="KAK0390015.1"/>
    <property type="molecule type" value="Genomic_DNA"/>
</dbReference>
<proteinExistence type="predicted"/>
<feature type="signal peptide" evidence="1">
    <location>
        <begin position="1"/>
        <end position="26"/>
    </location>
</feature>
<sequence>MASFRAPNHFFLIFTLLTLLLVLIAAMSPLSRSAAAGFILGVFQLVQPAAGADVDVSWYAPSSRNVNNLTEAVDGQGTYGFIFDTSKTPDKLYGTYNWCNMPHVRKKEYPRAARGYELRYVELIQRHHKRTPYSSNAFPVEPYTWDCDDALLHYYGEPVHGQSAARAYRQGTISSVNPFVPSGWIGSCQFPQITAEGLDDSWVHGKDLYAVYGEMLGFLPRKGDKNLGEKVKYRATNNLITHQVAGMVINGMWDTTDDFPLLVQAANVDSLEPQYPCSTGSSIFNNIKSSNNPAWKKHLDLSANLFSTLDAISGVSPSDGGFHASFDHYYDNLSARQCHAGKPLPCKVNATGPCVTQDLANAVYRMGQWEYSQTYRDSPNSLAASVSSYGVWVAELAAHLRDVVAGKTKTLYFHNVAHDGSISRVLSILQFDEMVWPGMGSEIVFELYEKKDVRPPPPGPPAPAHHPRRLQSKSKFYVRVLFGGKVLKSSSPTLGVMDMVPVETLLAYLDALVGENASKVQAKCN</sequence>
<dbReference type="Gene3D" id="3.40.50.1240">
    <property type="entry name" value="Phosphoglycerate mutase-like"/>
    <property type="match status" value="1"/>
</dbReference>
<dbReference type="GO" id="GO:0016791">
    <property type="term" value="F:phosphatase activity"/>
    <property type="evidence" value="ECO:0007669"/>
    <property type="project" value="TreeGrafter"/>
</dbReference>
<evidence type="ECO:0000313" key="2">
    <source>
        <dbReference type="EMBL" id="KAK0390015.1"/>
    </source>
</evidence>
<reference evidence="3" key="1">
    <citation type="submission" date="2022-10" db="EMBL/GenBank/DDBJ databases">
        <title>Determination and structural analysis of whole genome sequence of Sarocladium strictum F4-1.</title>
        <authorList>
            <person name="Hu L."/>
            <person name="Jiang Y."/>
        </authorList>
    </citation>
    <scope>NUCLEOTIDE SEQUENCE</scope>
    <source>
        <strain evidence="3">F4-1</strain>
    </source>
</reference>
<dbReference type="EMBL" id="JAPDFR010000001">
    <property type="protein sequence ID" value="KAK0392969.1"/>
    <property type="molecule type" value="Genomic_DNA"/>
</dbReference>
<dbReference type="InterPro" id="IPR029033">
    <property type="entry name" value="His_PPase_superfam"/>
</dbReference>
<keyword evidence="1" id="KW-0732">Signal</keyword>
<evidence type="ECO:0008006" key="5">
    <source>
        <dbReference type="Google" id="ProtNLM"/>
    </source>
</evidence>
<accession>A0AA39GTM5</accession>
<dbReference type="Proteomes" id="UP001175261">
    <property type="component" value="Unassembled WGS sequence"/>
</dbReference>
<name>A0AA39GTM5_SARSR</name>
<evidence type="ECO:0000313" key="3">
    <source>
        <dbReference type="EMBL" id="KAK0392969.1"/>
    </source>
</evidence>
<feature type="chain" id="PRO_5041589082" description="Counting factor 60" evidence="1">
    <location>
        <begin position="27"/>
        <end position="525"/>
    </location>
</feature>
<dbReference type="SUPFAM" id="SSF53254">
    <property type="entry name" value="Phosphoglycerate mutase-like"/>
    <property type="match status" value="1"/>
</dbReference>
<dbReference type="PANTHER" id="PTHR11567:SF195">
    <property type="entry name" value="ACID PHOSPHATASE, PUTATIVE (AFU_ORTHOLOGUE AFUA_3G14570)-RELATED"/>
    <property type="match status" value="1"/>
</dbReference>
<evidence type="ECO:0000313" key="4">
    <source>
        <dbReference type="Proteomes" id="UP001175261"/>
    </source>
</evidence>
<protein>
    <recommendedName>
        <fullName evidence="5">Counting factor 60</fullName>
    </recommendedName>
</protein>
<organism evidence="3 4">
    <name type="scientific">Sarocladium strictum</name>
    <name type="common">Black bundle disease fungus</name>
    <name type="synonym">Acremonium strictum</name>
    <dbReference type="NCBI Taxonomy" id="5046"/>
    <lineage>
        <taxon>Eukaryota</taxon>
        <taxon>Fungi</taxon>
        <taxon>Dikarya</taxon>
        <taxon>Ascomycota</taxon>
        <taxon>Pezizomycotina</taxon>
        <taxon>Sordariomycetes</taxon>
        <taxon>Hypocreomycetidae</taxon>
        <taxon>Hypocreales</taxon>
        <taxon>Sarocladiaceae</taxon>
        <taxon>Sarocladium</taxon>
    </lineage>
</organism>
<dbReference type="InterPro" id="IPR050645">
    <property type="entry name" value="Histidine_acid_phosphatase"/>
</dbReference>
<comment type="caution">
    <text evidence="3">The sequence shown here is derived from an EMBL/GenBank/DDBJ whole genome shotgun (WGS) entry which is preliminary data.</text>
</comment>
<keyword evidence="4" id="KW-1185">Reference proteome</keyword>